<evidence type="ECO:0000256" key="2">
    <source>
        <dbReference type="ARBA" id="ARBA00023125"/>
    </source>
</evidence>
<evidence type="ECO:0000313" key="6">
    <source>
        <dbReference type="Proteomes" id="UP001296943"/>
    </source>
</evidence>
<gene>
    <name evidence="5" type="ORF">JOC48_000461</name>
</gene>
<dbReference type="Pfam" id="PF00356">
    <property type="entry name" value="LacI"/>
    <property type="match status" value="1"/>
</dbReference>
<evidence type="ECO:0000259" key="4">
    <source>
        <dbReference type="PROSITE" id="PS50932"/>
    </source>
</evidence>
<organism evidence="5 6">
    <name type="scientific">Aquibacillus albus</name>
    <dbReference type="NCBI Taxonomy" id="1168171"/>
    <lineage>
        <taxon>Bacteria</taxon>
        <taxon>Bacillati</taxon>
        <taxon>Bacillota</taxon>
        <taxon>Bacilli</taxon>
        <taxon>Bacillales</taxon>
        <taxon>Bacillaceae</taxon>
        <taxon>Aquibacillus</taxon>
    </lineage>
</organism>
<dbReference type="EMBL" id="JAFBDR010000002">
    <property type="protein sequence ID" value="MBM7569983.1"/>
    <property type="molecule type" value="Genomic_DNA"/>
</dbReference>
<dbReference type="SMART" id="SM00354">
    <property type="entry name" value="HTH_LACI"/>
    <property type="match status" value="1"/>
</dbReference>
<keyword evidence="6" id="KW-1185">Reference proteome</keyword>
<accession>A0ABS2MVT7</accession>
<evidence type="ECO:0000313" key="5">
    <source>
        <dbReference type="EMBL" id="MBM7569983.1"/>
    </source>
</evidence>
<reference evidence="5 6" key="1">
    <citation type="submission" date="2021-01" db="EMBL/GenBank/DDBJ databases">
        <title>Genomic Encyclopedia of Type Strains, Phase IV (KMG-IV): sequencing the most valuable type-strain genomes for metagenomic binning, comparative biology and taxonomic classification.</title>
        <authorList>
            <person name="Goeker M."/>
        </authorList>
    </citation>
    <scope>NUCLEOTIDE SEQUENCE [LARGE SCALE GENOMIC DNA]</scope>
    <source>
        <strain evidence="5 6">DSM 23711</strain>
    </source>
</reference>
<dbReference type="InterPro" id="IPR010982">
    <property type="entry name" value="Lambda_DNA-bd_dom_sf"/>
</dbReference>
<evidence type="ECO:0000256" key="3">
    <source>
        <dbReference type="ARBA" id="ARBA00023163"/>
    </source>
</evidence>
<dbReference type="PROSITE" id="PS50932">
    <property type="entry name" value="HTH_LACI_2"/>
    <property type="match status" value="1"/>
</dbReference>
<dbReference type="InterPro" id="IPR000843">
    <property type="entry name" value="HTH_LacI"/>
</dbReference>
<sequence>MPEINSQEIAKLAGVSRSTVSRVINNYPNVPERTRVKILDIIQKYNYYPNLNARVLAGKKTGTLGLFIIESGQVSGDSLSNFMITAVIESASNNGYYALTNVIRDPNNPETRKKIKEVFYQGRVDGGLFIGADNYEPIIEELIREGFVIGILDQDIAEKDEPNRIVYNLDNEKVAMKAIDYLVSLNHKKIGIILGNMKRIAGPQKYDGYLKGLKKHGLTINPNWILPGDFNRESGYMAIEELVRRDTEFPTAILAANDSVAFGAMEALQNHSMKVPDDISMIGTDDHLMSAYVKPALTTIKIDFPQIITKLTNSVIHVIENKEEMITSEIGAELIIRESCKSI</sequence>
<keyword evidence="3" id="KW-0804">Transcription</keyword>
<dbReference type="PANTHER" id="PTHR30146:SF109">
    <property type="entry name" value="HTH-TYPE TRANSCRIPTIONAL REGULATOR GALS"/>
    <property type="match status" value="1"/>
</dbReference>
<dbReference type="PANTHER" id="PTHR30146">
    <property type="entry name" value="LACI-RELATED TRANSCRIPTIONAL REPRESSOR"/>
    <property type="match status" value="1"/>
</dbReference>
<dbReference type="Proteomes" id="UP001296943">
    <property type="component" value="Unassembled WGS sequence"/>
</dbReference>
<name>A0ABS2MVT7_9BACI</name>
<dbReference type="RefSeq" id="WP_239584138.1">
    <property type="nucleotide sequence ID" value="NZ_JAFBDR010000002.1"/>
</dbReference>
<evidence type="ECO:0000256" key="1">
    <source>
        <dbReference type="ARBA" id="ARBA00023015"/>
    </source>
</evidence>
<dbReference type="Gene3D" id="1.10.260.40">
    <property type="entry name" value="lambda repressor-like DNA-binding domains"/>
    <property type="match status" value="1"/>
</dbReference>
<proteinExistence type="predicted"/>
<dbReference type="CDD" id="cd01392">
    <property type="entry name" value="HTH_LacI"/>
    <property type="match status" value="1"/>
</dbReference>
<dbReference type="InterPro" id="IPR028082">
    <property type="entry name" value="Peripla_BP_I"/>
</dbReference>
<keyword evidence="1" id="KW-0805">Transcription regulation</keyword>
<dbReference type="CDD" id="cd06267">
    <property type="entry name" value="PBP1_LacI_sugar_binding-like"/>
    <property type="match status" value="1"/>
</dbReference>
<dbReference type="SUPFAM" id="SSF53822">
    <property type="entry name" value="Periplasmic binding protein-like I"/>
    <property type="match status" value="1"/>
</dbReference>
<comment type="caution">
    <text evidence="5">The sequence shown here is derived from an EMBL/GenBank/DDBJ whole genome shotgun (WGS) entry which is preliminary data.</text>
</comment>
<dbReference type="Gene3D" id="3.40.50.2300">
    <property type="match status" value="2"/>
</dbReference>
<protein>
    <submittedName>
        <fullName evidence="5">LacI family transcriptional regulator</fullName>
    </submittedName>
</protein>
<keyword evidence="2" id="KW-0238">DNA-binding</keyword>
<dbReference type="InterPro" id="IPR046335">
    <property type="entry name" value="LacI/GalR-like_sensor"/>
</dbReference>
<dbReference type="Pfam" id="PF13377">
    <property type="entry name" value="Peripla_BP_3"/>
    <property type="match status" value="1"/>
</dbReference>
<feature type="domain" description="HTH lacI-type" evidence="4">
    <location>
        <begin position="4"/>
        <end position="58"/>
    </location>
</feature>
<dbReference type="SUPFAM" id="SSF47413">
    <property type="entry name" value="lambda repressor-like DNA-binding domains"/>
    <property type="match status" value="1"/>
</dbReference>